<name>A0A239EPL7_EKHLU</name>
<dbReference type="Gene3D" id="3.30.420.10">
    <property type="entry name" value="Ribonuclease H-like superfamily/Ribonuclease H"/>
    <property type="match status" value="1"/>
</dbReference>
<dbReference type="RefSeq" id="WP_089355044.1">
    <property type="nucleotide sequence ID" value="NZ_FZPD01000001.1"/>
</dbReference>
<feature type="domain" description="Predicted 3'-5' exonuclease PolB-like" evidence="1">
    <location>
        <begin position="64"/>
        <end position="227"/>
    </location>
</feature>
<accession>A0A239EPL7</accession>
<gene>
    <name evidence="2" type="ORF">SAMN05421640_0268</name>
</gene>
<dbReference type="AlphaFoldDB" id="A0A239EPL7"/>
<sequence length="240" mass="28032">MQNHFQDFLIVDIETVSGNENIEQLSPTLKKHWERKAGFIRNPEEKPPEELYEERAAIYAEFGKIIVIGMGFYHEHKGKPALRVKTLASDHEKELLTDFKNFIESKFDQDNLKLCAHNGKEFDFPYLCRRMLINDIKIPWSLNMTGKKPWEVNHIDTMELWKFGDWKSFTSLDLLTNIFGIPSSKTELDGSMVTKTYYEEKDGLKKIEEYCQKDIIATAQLYLRLNNLPLIDPGQINIVK</sequence>
<protein>
    <recommendedName>
        <fullName evidence="1">Predicted 3'-5' exonuclease PolB-like domain-containing protein</fullName>
    </recommendedName>
</protein>
<keyword evidence="3" id="KW-1185">Reference proteome</keyword>
<evidence type="ECO:0000259" key="1">
    <source>
        <dbReference type="Pfam" id="PF10108"/>
    </source>
</evidence>
<dbReference type="SUPFAM" id="SSF53098">
    <property type="entry name" value="Ribonuclease H-like"/>
    <property type="match status" value="1"/>
</dbReference>
<dbReference type="Proteomes" id="UP000198393">
    <property type="component" value="Unassembled WGS sequence"/>
</dbReference>
<dbReference type="InterPro" id="IPR036397">
    <property type="entry name" value="RNaseH_sf"/>
</dbReference>
<reference evidence="2 3" key="1">
    <citation type="submission" date="2017-06" db="EMBL/GenBank/DDBJ databases">
        <authorList>
            <person name="Kim H.J."/>
            <person name="Triplett B.A."/>
        </authorList>
    </citation>
    <scope>NUCLEOTIDE SEQUENCE [LARGE SCALE GENOMIC DNA]</scope>
    <source>
        <strain evidence="2 3">DSM 19307</strain>
    </source>
</reference>
<dbReference type="GO" id="GO:0003676">
    <property type="term" value="F:nucleic acid binding"/>
    <property type="evidence" value="ECO:0007669"/>
    <property type="project" value="InterPro"/>
</dbReference>
<dbReference type="CDD" id="cd05782">
    <property type="entry name" value="DNA_polB_like1_exo"/>
    <property type="match status" value="1"/>
</dbReference>
<dbReference type="EMBL" id="FZPD01000001">
    <property type="protein sequence ID" value="SNS46700.1"/>
    <property type="molecule type" value="Genomic_DNA"/>
</dbReference>
<dbReference type="InterPro" id="IPR012337">
    <property type="entry name" value="RNaseH-like_sf"/>
</dbReference>
<dbReference type="OrthoDB" id="9773351at2"/>
<dbReference type="InterPro" id="IPR019288">
    <property type="entry name" value="3'-5'_exonuclease_PolB-like"/>
</dbReference>
<dbReference type="Pfam" id="PF10108">
    <property type="entry name" value="DNA_pol_B_exo2"/>
    <property type="match status" value="1"/>
</dbReference>
<evidence type="ECO:0000313" key="3">
    <source>
        <dbReference type="Proteomes" id="UP000198393"/>
    </source>
</evidence>
<proteinExistence type="predicted"/>
<evidence type="ECO:0000313" key="2">
    <source>
        <dbReference type="EMBL" id="SNS46700.1"/>
    </source>
</evidence>
<organism evidence="2 3">
    <name type="scientific">Ekhidna lutea</name>
    <dbReference type="NCBI Taxonomy" id="447679"/>
    <lineage>
        <taxon>Bacteria</taxon>
        <taxon>Pseudomonadati</taxon>
        <taxon>Bacteroidota</taxon>
        <taxon>Cytophagia</taxon>
        <taxon>Cytophagales</taxon>
        <taxon>Reichenbachiellaceae</taxon>
        <taxon>Ekhidna</taxon>
    </lineage>
</organism>